<proteinExistence type="predicted"/>
<keyword evidence="3" id="KW-1185">Reference proteome</keyword>
<organism evidence="2 3">
    <name type="scientific">Apiospora marii</name>
    <dbReference type="NCBI Taxonomy" id="335849"/>
    <lineage>
        <taxon>Eukaryota</taxon>
        <taxon>Fungi</taxon>
        <taxon>Dikarya</taxon>
        <taxon>Ascomycota</taxon>
        <taxon>Pezizomycotina</taxon>
        <taxon>Sordariomycetes</taxon>
        <taxon>Xylariomycetidae</taxon>
        <taxon>Amphisphaeriales</taxon>
        <taxon>Apiosporaceae</taxon>
        <taxon>Apiospora</taxon>
    </lineage>
</organism>
<feature type="region of interest" description="Disordered" evidence="1">
    <location>
        <begin position="346"/>
        <end position="433"/>
    </location>
</feature>
<name>A0ABR1S1B8_9PEZI</name>
<dbReference type="Proteomes" id="UP001396898">
    <property type="component" value="Unassembled WGS sequence"/>
</dbReference>
<reference evidence="2 3" key="1">
    <citation type="submission" date="2023-01" db="EMBL/GenBank/DDBJ databases">
        <title>Analysis of 21 Apiospora genomes using comparative genomics revels a genus with tremendous synthesis potential of carbohydrate active enzymes and secondary metabolites.</title>
        <authorList>
            <person name="Sorensen T."/>
        </authorList>
    </citation>
    <scope>NUCLEOTIDE SEQUENCE [LARGE SCALE GENOMIC DNA]</scope>
    <source>
        <strain evidence="2 3">CBS 20057</strain>
    </source>
</reference>
<feature type="compositionally biased region" description="Basic and acidic residues" evidence="1">
    <location>
        <begin position="398"/>
        <end position="433"/>
    </location>
</feature>
<accession>A0ABR1S1B8</accession>
<feature type="compositionally biased region" description="Basic residues" evidence="1">
    <location>
        <begin position="387"/>
        <end position="397"/>
    </location>
</feature>
<evidence type="ECO:0000313" key="3">
    <source>
        <dbReference type="Proteomes" id="UP001396898"/>
    </source>
</evidence>
<feature type="region of interest" description="Disordered" evidence="1">
    <location>
        <begin position="305"/>
        <end position="330"/>
    </location>
</feature>
<evidence type="ECO:0000313" key="2">
    <source>
        <dbReference type="EMBL" id="KAK8023209.1"/>
    </source>
</evidence>
<sequence length="433" mass="48805">MAYTATGRHPLLWSPEAEIDLLRSICLRGMLQPSRASPLGKVRDVRWRVITAEMRGWGWGFSLRSLKLQWEASLQPRLDEILSEGLLHIPIGSTREQRIALLTGPQLAQIDGIHNDLPKPPEPTPFDGTEDETAAAPQASAANPGGLQQTEEEVAFYRDKVPPENLGMTMGIQNALLAKFRQFTVDEMLGARALMADILDAANRACEAAVFKSLHPGPAYHLRHQLHYIHLAWCQVMDGYRPLTERQYEGIKACEVVEAHLQQQHCQNNQRLREWQLRGWLQSVPGQQAGLPGLQPYAQSGLQQQYSYNVPPPPPKPSSPRLSPFKLGTEEMPLGSGYSAGYYQAPLPGGTVQRPVPVKRKKQQKAGASKEDDDGFWDETESDTAKKRTKKRAKKEAKKPEEQAKEQEEKREKQNQDRQERAARRLRRKEGLE</sequence>
<evidence type="ECO:0000256" key="1">
    <source>
        <dbReference type="SAM" id="MobiDB-lite"/>
    </source>
</evidence>
<feature type="compositionally biased region" description="Acidic residues" evidence="1">
    <location>
        <begin position="371"/>
        <end position="382"/>
    </location>
</feature>
<protein>
    <submittedName>
        <fullName evidence="2">Uncharacterized protein</fullName>
    </submittedName>
</protein>
<comment type="caution">
    <text evidence="2">The sequence shown here is derived from an EMBL/GenBank/DDBJ whole genome shotgun (WGS) entry which is preliminary data.</text>
</comment>
<gene>
    <name evidence="2" type="ORF">PG991_007090</name>
</gene>
<dbReference type="EMBL" id="JAQQWI010000009">
    <property type="protein sequence ID" value="KAK8023209.1"/>
    <property type="molecule type" value="Genomic_DNA"/>
</dbReference>
<feature type="region of interest" description="Disordered" evidence="1">
    <location>
        <begin position="115"/>
        <end position="148"/>
    </location>
</feature>